<reference evidence="1 2" key="1">
    <citation type="submission" date="2021-06" db="EMBL/GenBank/DDBJ databases">
        <title>Caerostris darwini draft genome.</title>
        <authorList>
            <person name="Kono N."/>
            <person name="Arakawa K."/>
        </authorList>
    </citation>
    <scope>NUCLEOTIDE SEQUENCE [LARGE SCALE GENOMIC DNA]</scope>
</reference>
<dbReference type="EMBL" id="BPLQ01010489">
    <property type="protein sequence ID" value="GIY51020.1"/>
    <property type="molecule type" value="Genomic_DNA"/>
</dbReference>
<comment type="caution">
    <text evidence="1">The sequence shown here is derived from an EMBL/GenBank/DDBJ whole genome shotgun (WGS) entry which is preliminary data.</text>
</comment>
<dbReference type="AlphaFoldDB" id="A0AAV4TZQ8"/>
<gene>
    <name evidence="1" type="ORF">CDAR_67201</name>
</gene>
<name>A0AAV4TZQ8_9ARAC</name>
<accession>A0AAV4TZQ8</accession>
<evidence type="ECO:0000313" key="1">
    <source>
        <dbReference type="EMBL" id="GIY51020.1"/>
    </source>
</evidence>
<protein>
    <submittedName>
        <fullName evidence="1">Uncharacterized protein</fullName>
    </submittedName>
</protein>
<keyword evidence="2" id="KW-1185">Reference proteome</keyword>
<dbReference type="Proteomes" id="UP001054837">
    <property type="component" value="Unassembled WGS sequence"/>
</dbReference>
<evidence type="ECO:0000313" key="2">
    <source>
        <dbReference type="Proteomes" id="UP001054837"/>
    </source>
</evidence>
<proteinExistence type="predicted"/>
<organism evidence="1 2">
    <name type="scientific">Caerostris darwini</name>
    <dbReference type="NCBI Taxonomy" id="1538125"/>
    <lineage>
        <taxon>Eukaryota</taxon>
        <taxon>Metazoa</taxon>
        <taxon>Ecdysozoa</taxon>
        <taxon>Arthropoda</taxon>
        <taxon>Chelicerata</taxon>
        <taxon>Arachnida</taxon>
        <taxon>Araneae</taxon>
        <taxon>Araneomorphae</taxon>
        <taxon>Entelegynae</taxon>
        <taxon>Araneoidea</taxon>
        <taxon>Araneidae</taxon>
        <taxon>Caerostris</taxon>
    </lineage>
</organism>
<sequence>MNSSHSITKVYSVEFCYCSVSLTVCPSLKATRKQAPDPWNIRRRTQPPFSHPLEILFDNTISLASIALKREVSSVPCRACEFRGSIRGRKKGAPTNGAVQNAKHR</sequence>